<name>A0A1R1IBS3_9RHOO</name>
<dbReference type="InterPro" id="IPR010710">
    <property type="entry name" value="DUF1289"/>
</dbReference>
<dbReference type="Pfam" id="PF06945">
    <property type="entry name" value="DUF1289"/>
    <property type="match status" value="1"/>
</dbReference>
<evidence type="ECO:0000313" key="2">
    <source>
        <dbReference type="Proteomes" id="UP000187526"/>
    </source>
</evidence>
<gene>
    <name evidence="1" type="ORF">BJN45_00895</name>
</gene>
<accession>A0A1R1IBS3</accession>
<protein>
    <recommendedName>
        <fullName evidence="3">DUF1289 domain-containing protein</fullName>
    </recommendedName>
</protein>
<reference evidence="1 2" key="1">
    <citation type="submission" date="2016-10" db="EMBL/GenBank/DDBJ databases">
        <title>Alkaliphiles isolated from bioreactors.</title>
        <authorList>
            <person name="Salah Z."/>
            <person name="Rout S.P."/>
            <person name="Humphreys P.N."/>
        </authorList>
    </citation>
    <scope>NUCLEOTIDE SEQUENCE [LARGE SCALE GENOMIC DNA]</scope>
    <source>
        <strain evidence="1 2">ZS02</strain>
    </source>
</reference>
<dbReference type="RefSeq" id="WP_076091166.1">
    <property type="nucleotide sequence ID" value="NZ_MTHD01000001.1"/>
</dbReference>
<evidence type="ECO:0000313" key="1">
    <source>
        <dbReference type="EMBL" id="OMG56223.1"/>
    </source>
</evidence>
<dbReference type="AlphaFoldDB" id="A0A1R1IBS3"/>
<sequence>MQTLPASPCINICRMDPDSGLCSGCFRTLDEIASWSRLDATARLSVLDAVDIRQRSQQTSPPARLP</sequence>
<evidence type="ECO:0008006" key="3">
    <source>
        <dbReference type="Google" id="ProtNLM"/>
    </source>
</evidence>
<dbReference type="STRING" id="418702.BJN45_00895"/>
<dbReference type="EMBL" id="MTHD01000001">
    <property type="protein sequence ID" value="OMG56223.1"/>
    <property type="molecule type" value="Genomic_DNA"/>
</dbReference>
<organism evidence="1 2">
    <name type="scientific">Azonexus hydrophilus</name>
    <dbReference type="NCBI Taxonomy" id="418702"/>
    <lineage>
        <taxon>Bacteria</taxon>
        <taxon>Pseudomonadati</taxon>
        <taxon>Pseudomonadota</taxon>
        <taxon>Betaproteobacteria</taxon>
        <taxon>Rhodocyclales</taxon>
        <taxon>Azonexaceae</taxon>
        <taxon>Azonexus</taxon>
    </lineage>
</organism>
<proteinExistence type="predicted"/>
<comment type="caution">
    <text evidence="1">The sequence shown here is derived from an EMBL/GenBank/DDBJ whole genome shotgun (WGS) entry which is preliminary data.</text>
</comment>
<dbReference type="Proteomes" id="UP000187526">
    <property type="component" value="Unassembled WGS sequence"/>
</dbReference>
<dbReference type="OrthoDB" id="5296987at2"/>
<keyword evidence="2" id="KW-1185">Reference proteome</keyword>
<dbReference type="PANTHER" id="PTHR35175">
    <property type="entry name" value="DUF1289 DOMAIN-CONTAINING PROTEIN"/>
    <property type="match status" value="1"/>
</dbReference>
<dbReference type="PANTHER" id="PTHR35175:SF2">
    <property type="entry name" value="DUF1289 DOMAIN-CONTAINING PROTEIN"/>
    <property type="match status" value="1"/>
</dbReference>